<reference evidence="2 3" key="1">
    <citation type="submission" date="2020-01" db="EMBL/GenBank/DDBJ databases">
        <title>Jiella pacifica sp. nov.</title>
        <authorList>
            <person name="Xue Z."/>
            <person name="Zhu S."/>
            <person name="Chen J."/>
            <person name="Yang J."/>
        </authorList>
    </citation>
    <scope>NUCLEOTIDE SEQUENCE [LARGE SCALE GENOMIC DNA]</scope>
    <source>
        <strain evidence="2 3">40Bstr34</strain>
    </source>
</reference>
<dbReference type="InterPro" id="IPR007235">
    <property type="entry name" value="Glyco_trans_28_C"/>
</dbReference>
<dbReference type="Gene3D" id="3.40.50.2000">
    <property type="entry name" value="Glycogen Phosphorylase B"/>
    <property type="match status" value="1"/>
</dbReference>
<dbReference type="Pfam" id="PF04101">
    <property type="entry name" value="Glyco_tran_28_C"/>
    <property type="match status" value="1"/>
</dbReference>
<dbReference type="EMBL" id="JAAAMG010000006">
    <property type="protein sequence ID" value="NDW04732.1"/>
    <property type="molecule type" value="Genomic_DNA"/>
</dbReference>
<feature type="domain" description="Glycosyl transferase family 28 C-terminal" evidence="1">
    <location>
        <begin position="264"/>
        <end position="351"/>
    </location>
</feature>
<keyword evidence="3" id="KW-1185">Reference proteome</keyword>
<evidence type="ECO:0000313" key="3">
    <source>
        <dbReference type="Proteomes" id="UP000469011"/>
    </source>
</evidence>
<dbReference type="PANTHER" id="PTHR21015">
    <property type="entry name" value="UDP-N-ACETYLGLUCOSAMINE--N-ACETYLMURAMYL-(PENTAPEPTIDE) PYROPHOSPHORYL-UNDECAPRENOL N-ACETYLGLUCOSAMINE TRANSFERASE 1"/>
    <property type="match status" value="1"/>
</dbReference>
<dbReference type="AlphaFoldDB" id="A0A6N9T298"/>
<accession>A0A6N9T298</accession>
<keyword evidence="2" id="KW-0808">Transferase</keyword>
<comment type="caution">
    <text evidence="2">The sequence shown here is derived from an EMBL/GenBank/DDBJ whole genome shotgun (WGS) entry which is preliminary data.</text>
</comment>
<dbReference type="Proteomes" id="UP000469011">
    <property type="component" value="Unassembled WGS sequence"/>
</dbReference>
<proteinExistence type="predicted"/>
<protein>
    <submittedName>
        <fullName evidence="2">Glycosyl transferase</fullName>
    </submittedName>
</protein>
<sequence length="379" mass="41491">MRVLFHVQHLLGVGHLRRGELITRAMAARGINVTVALGGHPMPEMPFREAHVVQLPPVSIKGADFKTLYDETGAPIDAAWKARRTEALLDLYESVRPDVVLMEMFPFGRWRFRFELVPLMERATKDAPRVKCVTSVRDILVATKHPERSTFAAELARRHLAAVLVHSDPKLFTFAETYPHAGEIADLVSYTGYVTEAAERGPIERNDRVVVSAGGGAAAGNLLRTAIEARALCPPTIRDKVWHFLAGPRAGEADYAELEAMAGARTVVERFTPRFQALLDGASLSISQAGYNTVMNLMRAKIPAVVVPYDDGEETEQVFRSARMEKLGLLDVVETADLSPERLASAIVRADGRRDRPVPTIDLEGADATAAAIARLIGA</sequence>
<name>A0A6N9T298_9HYPH</name>
<dbReference type="SUPFAM" id="SSF53756">
    <property type="entry name" value="UDP-Glycosyltransferase/glycogen phosphorylase"/>
    <property type="match status" value="1"/>
</dbReference>
<dbReference type="RefSeq" id="WP_163462978.1">
    <property type="nucleotide sequence ID" value="NZ_JAAAMG010000006.1"/>
</dbReference>
<organism evidence="2 3">
    <name type="scientific">Jiella pacifica</name>
    <dbReference type="NCBI Taxonomy" id="2696469"/>
    <lineage>
        <taxon>Bacteria</taxon>
        <taxon>Pseudomonadati</taxon>
        <taxon>Pseudomonadota</taxon>
        <taxon>Alphaproteobacteria</taxon>
        <taxon>Hyphomicrobiales</taxon>
        <taxon>Aurantimonadaceae</taxon>
        <taxon>Jiella</taxon>
    </lineage>
</organism>
<dbReference type="PANTHER" id="PTHR21015:SF28">
    <property type="entry name" value="SLL1722 PROTEIN"/>
    <property type="match status" value="1"/>
</dbReference>
<evidence type="ECO:0000313" key="2">
    <source>
        <dbReference type="EMBL" id="NDW04732.1"/>
    </source>
</evidence>
<gene>
    <name evidence="2" type="ORF">GTK09_09850</name>
</gene>
<evidence type="ECO:0000259" key="1">
    <source>
        <dbReference type="Pfam" id="PF04101"/>
    </source>
</evidence>
<dbReference type="GO" id="GO:0016758">
    <property type="term" value="F:hexosyltransferase activity"/>
    <property type="evidence" value="ECO:0007669"/>
    <property type="project" value="InterPro"/>
</dbReference>